<feature type="transmembrane region" description="Helical" evidence="1">
    <location>
        <begin position="172"/>
        <end position="191"/>
    </location>
</feature>
<feature type="transmembrane region" description="Helical" evidence="1">
    <location>
        <begin position="263"/>
        <end position="281"/>
    </location>
</feature>
<feature type="domain" description="Phosphatidic acid phosphatase type 2/haloperoxidase" evidence="2">
    <location>
        <begin position="52"/>
        <end position="161"/>
    </location>
</feature>
<dbReference type="EMBL" id="JAFGIX010000046">
    <property type="protein sequence ID" value="MBN1573299.1"/>
    <property type="molecule type" value="Genomic_DNA"/>
</dbReference>
<reference evidence="3" key="2">
    <citation type="submission" date="2021-01" db="EMBL/GenBank/DDBJ databases">
        <authorList>
            <person name="Hahn C.R."/>
            <person name="Youssef N.H."/>
            <person name="Elshahed M."/>
        </authorList>
    </citation>
    <scope>NUCLEOTIDE SEQUENCE</scope>
    <source>
        <strain evidence="3">Zod_Metabat.24</strain>
    </source>
</reference>
<proteinExistence type="predicted"/>
<dbReference type="InterPro" id="IPR036938">
    <property type="entry name" value="PAP2/HPO_sf"/>
</dbReference>
<dbReference type="Gene3D" id="1.20.144.10">
    <property type="entry name" value="Phosphatidic acid phosphatase type 2/haloperoxidase"/>
    <property type="match status" value="1"/>
</dbReference>
<keyword evidence="1" id="KW-0472">Membrane</keyword>
<dbReference type="AlphaFoldDB" id="A0A9D8KFP1"/>
<feature type="transmembrane region" description="Helical" evidence="1">
    <location>
        <begin position="20"/>
        <end position="40"/>
    </location>
</feature>
<reference evidence="3" key="1">
    <citation type="journal article" date="2021" name="Environ. Microbiol.">
        <title>Genomic characterization of three novel Desulfobacterota classes expand the metabolic and phylogenetic diversity of the phylum.</title>
        <authorList>
            <person name="Murphy C.L."/>
            <person name="Biggerstaff J."/>
            <person name="Eichhorn A."/>
            <person name="Ewing E."/>
            <person name="Shahan R."/>
            <person name="Soriano D."/>
            <person name="Stewart S."/>
            <person name="VanMol K."/>
            <person name="Walker R."/>
            <person name="Walters P."/>
            <person name="Elshahed M.S."/>
            <person name="Youssef N.H."/>
        </authorList>
    </citation>
    <scope>NUCLEOTIDE SEQUENCE</scope>
    <source>
        <strain evidence="3">Zod_Metabat.24</strain>
    </source>
</reference>
<gene>
    <name evidence="3" type="ORF">JW984_08910</name>
</gene>
<keyword evidence="1" id="KW-1133">Transmembrane helix</keyword>
<feature type="transmembrane region" description="Helical" evidence="1">
    <location>
        <begin position="225"/>
        <end position="247"/>
    </location>
</feature>
<evidence type="ECO:0000256" key="1">
    <source>
        <dbReference type="SAM" id="Phobius"/>
    </source>
</evidence>
<dbReference type="Pfam" id="PF01569">
    <property type="entry name" value="PAP2"/>
    <property type="match status" value="1"/>
</dbReference>
<evidence type="ECO:0000313" key="4">
    <source>
        <dbReference type="Proteomes" id="UP000809273"/>
    </source>
</evidence>
<evidence type="ECO:0000313" key="3">
    <source>
        <dbReference type="EMBL" id="MBN1573299.1"/>
    </source>
</evidence>
<evidence type="ECO:0000259" key="2">
    <source>
        <dbReference type="SMART" id="SM00014"/>
    </source>
</evidence>
<organism evidence="3 4">
    <name type="scientific">Candidatus Zymogenus saltonus</name>
    <dbReference type="NCBI Taxonomy" id="2844893"/>
    <lineage>
        <taxon>Bacteria</taxon>
        <taxon>Deltaproteobacteria</taxon>
        <taxon>Candidatus Zymogenia</taxon>
        <taxon>Candidatus Zymogeniales</taxon>
        <taxon>Candidatus Zymogenaceae</taxon>
        <taxon>Candidatus Zymogenus</taxon>
    </lineage>
</organism>
<comment type="caution">
    <text evidence="3">The sequence shown here is derived from an EMBL/GenBank/DDBJ whole genome shotgun (WGS) entry which is preliminary data.</text>
</comment>
<keyword evidence="1" id="KW-0812">Transmembrane</keyword>
<feature type="transmembrane region" description="Helical" evidence="1">
    <location>
        <begin position="119"/>
        <end position="138"/>
    </location>
</feature>
<dbReference type="InterPro" id="IPR000326">
    <property type="entry name" value="PAP2/HPO"/>
</dbReference>
<accession>A0A9D8KFP1</accession>
<feature type="transmembrane region" description="Helical" evidence="1">
    <location>
        <begin position="52"/>
        <end position="74"/>
    </location>
</feature>
<feature type="transmembrane region" description="Helical" evidence="1">
    <location>
        <begin position="144"/>
        <end position="163"/>
    </location>
</feature>
<dbReference type="SMART" id="SM00014">
    <property type="entry name" value="acidPPc"/>
    <property type="match status" value="1"/>
</dbReference>
<protein>
    <submittedName>
        <fullName evidence="3">Phosphatase PAP2 family protein</fullName>
    </submittedName>
</protein>
<name>A0A9D8KFP1_9DELT</name>
<feature type="transmembrane region" description="Helical" evidence="1">
    <location>
        <begin position="94"/>
        <end position="112"/>
    </location>
</feature>
<dbReference type="PANTHER" id="PTHR14969:SF13">
    <property type="entry name" value="AT30094P"/>
    <property type="match status" value="1"/>
</dbReference>
<dbReference type="PANTHER" id="PTHR14969">
    <property type="entry name" value="SPHINGOSINE-1-PHOSPHATE PHOSPHOHYDROLASE"/>
    <property type="match status" value="1"/>
</dbReference>
<dbReference type="SUPFAM" id="SSF48317">
    <property type="entry name" value="Acid phosphatase/Vanadium-dependent haloperoxidase"/>
    <property type="match status" value="1"/>
</dbReference>
<sequence>MEFLSGPEIIKFIQQFANPALVIFFKAITFLGNENFYLLAIPLTYWCIDKKFGVKLGIVFLLSAYINNFLKYIFQTPRPAISDGVKILIEEMNYAFPSGHAQGAVVFWGAVAWELKKTWLTIVAIILMILIGISRPFLGVHWPIDVLGGWLIGAIIIGVYILYDAKVSKREYNIKLVPKIILILISGAFFYFLSPESSLMVGTYVGLAIGYFLEKEYINFTPRSVWWYQVLKILVGVAGVVIIKIFVKKLFALMPGELDIYTAVRYALIGFWIAFVVPAMFRGRKG</sequence>
<feature type="transmembrane region" description="Helical" evidence="1">
    <location>
        <begin position="197"/>
        <end position="213"/>
    </location>
</feature>
<dbReference type="Proteomes" id="UP000809273">
    <property type="component" value="Unassembled WGS sequence"/>
</dbReference>